<proteinExistence type="predicted"/>
<comment type="caution">
    <text evidence="1">The sequence shown here is derived from an EMBL/GenBank/DDBJ whole genome shotgun (WGS) entry which is preliminary data.</text>
</comment>
<keyword evidence="2" id="KW-1185">Reference proteome</keyword>
<sequence length="566" mass="62870">MTLDVILRDAFDQMNLWFEEVDGQENTYKVVLKADVERYAGALTPEQVTFTFHRPDSDLPDLPLASPQYLRIHAACCHIAYMSGVAEYLERVFPNVDELQGLAHDGASADVLSYALHRLLGALDYSRCALSPFKYTANTRTLPVHVVTPATDSHQVRTVASRAISKPSPFSCYMLAATLCAPQSRIHEERNPTYATTPLTYRRMPMASGSSKHIRSMVVSAVTGPTVKRKLRVGTEIQARSPSGRHSQDTHVRTTASTKHIAQAQHGEMRDTFQSKARPNVSSYQAGRGLRPSTAYRPFRTALSRTEPASAPRVDMRILSRPARLSWSLPSDTHRKRAVVQPMLGAVESCGNRSYRLRTSTAQFDGMIRWDLRSASGTFVHSERRKLIFIAQSEKFLANKYRSNSRRLRAYPGFTRDYSKFRAQACTWYAPDVVPVEVETLMVPNGTTASQTRDDPSRSNFVMPVCPAIPTDARVSQSTRALPAVGIQPQLGVIADHMLRSLLLTSSLILGLTSSCSAGLLVRNVNYRRSIPHDGQYIDVNSGNNATEWWWVQAGGPAENGDMVVA</sequence>
<reference evidence="1" key="1">
    <citation type="submission" date="2022-08" db="EMBL/GenBank/DDBJ databases">
        <title>Genome Sequence of Pycnoporus sanguineus.</title>
        <authorList>
            <person name="Buettner E."/>
        </authorList>
    </citation>
    <scope>NUCLEOTIDE SEQUENCE</scope>
    <source>
        <strain evidence="1">CG-C14</strain>
    </source>
</reference>
<accession>A0ACC1PJD2</accession>
<dbReference type="Proteomes" id="UP001144978">
    <property type="component" value="Unassembled WGS sequence"/>
</dbReference>
<evidence type="ECO:0000313" key="1">
    <source>
        <dbReference type="EMBL" id="KAJ2993767.1"/>
    </source>
</evidence>
<dbReference type="EMBL" id="JANSHE010002241">
    <property type="protein sequence ID" value="KAJ2993767.1"/>
    <property type="molecule type" value="Genomic_DNA"/>
</dbReference>
<organism evidence="1 2">
    <name type="scientific">Trametes sanguinea</name>
    <dbReference type="NCBI Taxonomy" id="158606"/>
    <lineage>
        <taxon>Eukaryota</taxon>
        <taxon>Fungi</taxon>
        <taxon>Dikarya</taxon>
        <taxon>Basidiomycota</taxon>
        <taxon>Agaricomycotina</taxon>
        <taxon>Agaricomycetes</taxon>
        <taxon>Polyporales</taxon>
        <taxon>Polyporaceae</taxon>
        <taxon>Trametes</taxon>
    </lineage>
</organism>
<name>A0ACC1PJD2_9APHY</name>
<evidence type="ECO:0000313" key="2">
    <source>
        <dbReference type="Proteomes" id="UP001144978"/>
    </source>
</evidence>
<protein>
    <submittedName>
        <fullName evidence="1">Uncharacterized protein</fullName>
    </submittedName>
</protein>
<gene>
    <name evidence="1" type="ORF">NUW54_g7666</name>
</gene>